<dbReference type="AlphaFoldDB" id="D4JYZ8"/>
<protein>
    <submittedName>
        <fullName evidence="2">Uncharacterized protein</fullName>
    </submittedName>
</protein>
<dbReference type="STRING" id="718252.FP2_18200"/>
<dbReference type="Proteomes" id="UP000008804">
    <property type="component" value="Chromosome"/>
</dbReference>
<dbReference type="KEGG" id="fpr:FP2_18200"/>
<dbReference type="HOGENOM" id="CLU_210920_0_0_9"/>
<proteinExistence type="predicted"/>
<dbReference type="BioCyc" id="FPRA718252:G1375-1538-MONOMER"/>
<dbReference type="EMBL" id="FP929045">
    <property type="protein sequence ID" value="CBK99247.1"/>
    <property type="molecule type" value="Genomic_DNA"/>
</dbReference>
<dbReference type="PATRIC" id="fig|718252.3.peg.3198"/>
<evidence type="ECO:0000256" key="1">
    <source>
        <dbReference type="SAM" id="MobiDB-lite"/>
    </source>
</evidence>
<accession>D4JYZ8</accession>
<organism evidence="2 3">
    <name type="scientific">Faecalibacterium prausnitzii L2-6</name>
    <dbReference type="NCBI Taxonomy" id="718252"/>
    <lineage>
        <taxon>Bacteria</taxon>
        <taxon>Bacillati</taxon>
        <taxon>Bacillota</taxon>
        <taxon>Clostridia</taxon>
        <taxon>Eubacteriales</taxon>
        <taxon>Oscillospiraceae</taxon>
        <taxon>Faecalibacterium</taxon>
    </lineage>
</organism>
<evidence type="ECO:0000313" key="2">
    <source>
        <dbReference type="EMBL" id="CBK99247.1"/>
    </source>
</evidence>
<keyword evidence="3" id="KW-1185">Reference proteome</keyword>
<dbReference type="RefSeq" id="WP_015564891.1">
    <property type="nucleotide sequence ID" value="NC_021042.1"/>
</dbReference>
<feature type="region of interest" description="Disordered" evidence="1">
    <location>
        <begin position="39"/>
        <end position="58"/>
    </location>
</feature>
<gene>
    <name evidence="2" type="ORF">FP2_18200</name>
</gene>
<name>D4JYZ8_9FIRM</name>
<reference evidence="2 3" key="2">
    <citation type="submission" date="2010-03" db="EMBL/GenBank/DDBJ databases">
        <authorList>
            <person name="Pajon A."/>
        </authorList>
    </citation>
    <scope>NUCLEOTIDE SEQUENCE [LARGE SCALE GENOMIC DNA]</scope>
    <source>
        <strain evidence="3">L2-6</strain>
    </source>
</reference>
<sequence length="58" mass="6366">MVDEWSGFAALLANLIEKYAVVLNLDALPDLVIEEAVSEKDDADKNIHENDIEPVKAA</sequence>
<evidence type="ECO:0000313" key="3">
    <source>
        <dbReference type="Proteomes" id="UP000008804"/>
    </source>
</evidence>
<reference evidence="2 3" key="1">
    <citation type="submission" date="2010-03" db="EMBL/GenBank/DDBJ databases">
        <title>The genome sequence of Faecalibacterium prausnitzii L2/6.</title>
        <authorList>
            <consortium name="metaHIT consortium -- http://www.metahit.eu/"/>
            <person name="Pajon A."/>
            <person name="Turner K."/>
            <person name="Parkhill J."/>
            <person name="Duncan S."/>
            <person name="Flint H."/>
        </authorList>
    </citation>
    <scope>NUCLEOTIDE SEQUENCE [LARGE SCALE GENOMIC DNA]</scope>
    <source>
        <strain evidence="3">L2-6</strain>
    </source>
</reference>